<reference evidence="1" key="1">
    <citation type="journal article" date="2014" name="Front. Microbiol.">
        <title>High frequency of phylogenetically diverse reductive dehalogenase-homologous genes in deep subseafloor sedimentary metagenomes.</title>
        <authorList>
            <person name="Kawai M."/>
            <person name="Futagami T."/>
            <person name="Toyoda A."/>
            <person name="Takaki Y."/>
            <person name="Nishi S."/>
            <person name="Hori S."/>
            <person name="Arai W."/>
            <person name="Tsubouchi T."/>
            <person name="Morono Y."/>
            <person name="Uchiyama I."/>
            <person name="Ito T."/>
            <person name="Fujiyama A."/>
            <person name="Inagaki F."/>
            <person name="Takami H."/>
        </authorList>
    </citation>
    <scope>NUCLEOTIDE SEQUENCE</scope>
    <source>
        <strain evidence="1">Expedition CK06-06</strain>
    </source>
</reference>
<gene>
    <name evidence="1" type="ORF">S01H1_17682</name>
</gene>
<organism evidence="1">
    <name type="scientific">marine sediment metagenome</name>
    <dbReference type="NCBI Taxonomy" id="412755"/>
    <lineage>
        <taxon>unclassified sequences</taxon>
        <taxon>metagenomes</taxon>
        <taxon>ecological metagenomes</taxon>
    </lineage>
</organism>
<sequence length="68" mass="7628">MLTIFIISKPFLGHNGIIKTNAIGSWLQLHPECEIILYNKDEKIKETASELGVKHVPTPYLPVTPNSQ</sequence>
<accession>X0SG46</accession>
<dbReference type="EMBL" id="BARS01009398">
    <property type="protein sequence ID" value="GAF74096.1"/>
    <property type="molecule type" value="Genomic_DNA"/>
</dbReference>
<comment type="caution">
    <text evidence="1">The sequence shown here is derived from an EMBL/GenBank/DDBJ whole genome shotgun (WGS) entry which is preliminary data.</text>
</comment>
<evidence type="ECO:0000313" key="1">
    <source>
        <dbReference type="EMBL" id="GAF74096.1"/>
    </source>
</evidence>
<name>X0SG46_9ZZZZ</name>
<dbReference type="AlphaFoldDB" id="X0SG46"/>
<proteinExistence type="predicted"/>
<protein>
    <submittedName>
        <fullName evidence="1">Uncharacterized protein</fullName>
    </submittedName>
</protein>